<keyword evidence="3 4" id="KW-0440">LIM domain</keyword>
<keyword evidence="2 4" id="KW-0862">Zinc</keyword>
<reference evidence="8" key="2">
    <citation type="submission" date="2025-09" db="UniProtKB">
        <authorList>
            <consortium name="Ensembl"/>
        </authorList>
    </citation>
    <scope>IDENTIFICATION</scope>
</reference>
<feature type="region of interest" description="Disordered" evidence="5">
    <location>
        <begin position="289"/>
        <end position="351"/>
    </location>
</feature>
<dbReference type="PROSITE" id="PS50023">
    <property type="entry name" value="LIM_DOMAIN_2"/>
    <property type="match status" value="1"/>
</dbReference>
<keyword evidence="1 4" id="KW-0479">Metal-binding</keyword>
<dbReference type="Pfam" id="PF00412">
    <property type="entry name" value="LIM"/>
    <property type="match status" value="1"/>
</dbReference>
<sequence length="364" mass="40339">MASPTELEEWCRASCAGYSSVEVRDWSRSFQSGLAFCAIIHKHRPELIDFSSLSKDNAYQNNKMALELAETKLGVFMLLDPGEMASAPEPDGLAVITCVFQFYFLFNRKSIGTSVYYFHLLCKSKASFKRSCFIAACFAAGLRHNTLFQSLTHLESTGKYFSSDTKPRVSCDLCFEPVHLIQRRVVDGKVYHRKCFRCRHCHLSLLPGAYTKGNSANSMICSHHVQPHSENSKQTDTCSYLSLSGLAISSVPHYPVKKEPPDEQVCKKSEVCCSVGLYGAVKITSPQWRTSVDGENGGSSEKREAGIAPEDGENILGGDPERGRGAVPAPRRSVTSYGTSSSPNMSDPRTQGKQCHMETYFCCW</sequence>
<evidence type="ECO:0000256" key="4">
    <source>
        <dbReference type="PROSITE-ProRule" id="PRU00125"/>
    </source>
</evidence>
<dbReference type="Gene3D" id="1.10.418.10">
    <property type="entry name" value="Calponin-like domain"/>
    <property type="match status" value="1"/>
</dbReference>
<dbReference type="Ensembl" id="ENSPMGT00000022383.1">
    <property type="protein sequence ID" value="ENSPMGP00000020996.1"/>
    <property type="gene ID" value="ENSPMGG00000017020.1"/>
</dbReference>
<evidence type="ECO:0000256" key="5">
    <source>
        <dbReference type="SAM" id="MobiDB-lite"/>
    </source>
</evidence>
<dbReference type="GO" id="GO:0046872">
    <property type="term" value="F:metal ion binding"/>
    <property type="evidence" value="ECO:0007669"/>
    <property type="project" value="UniProtKB-KW"/>
</dbReference>
<dbReference type="InterPro" id="IPR001781">
    <property type="entry name" value="Znf_LIM"/>
</dbReference>
<dbReference type="SUPFAM" id="SSF47576">
    <property type="entry name" value="Calponin-homology domain, CH-domain"/>
    <property type="match status" value="1"/>
</dbReference>
<organism evidence="8 9">
    <name type="scientific">Periophthalmus magnuspinnatus</name>
    <dbReference type="NCBI Taxonomy" id="409849"/>
    <lineage>
        <taxon>Eukaryota</taxon>
        <taxon>Metazoa</taxon>
        <taxon>Chordata</taxon>
        <taxon>Craniata</taxon>
        <taxon>Vertebrata</taxon>
        <taxon>Euteleostomi</taxon>
        <taxon>Actinopterygii</taxon>
        <taxon>Neopterygii</taxon>
        <taxon>Teleostei</taxon>
        <taxon>Neoteleostei</taxon>
        <taxon>Acanthomorphata</taxon>
        <taxon>Gobiaria</taxon>
        <taxon>Gobiiformes</taxon>
        <taxon>Gobioidei</taxon>
        <taxon>Gobiidae</taxon>
        <taxon>Oxudercinae</taxon>
        <taxon>Periophthalmus</taxon>
    </lineage>
</organism>
<protein>
    <submittedName>
        <fullName evidence="8">Uncharacterized protein</fullName>
    </submittedName>
</protein>
<dbReference type="InterPro" id="IPR050540">
    <property type="entry name" value="F-actin_Monoox_Mical"/>
</dbReference>
<dbReference type="PANTHER" id="PTHR23167">
    <property type="entry name" value="CALPONIN HOMOLOGY DOMAIN-CONTAINING PROTEIN DDB_G0272472-RELATED"/>
    <property type="match status" value="1"/>
</dbReference>
<evidence type="ECO:0000256" key="1">
    <source>
        <dbReference type="ARBA" id="ARBA00022723"/>
    </source>
</evidence>
<dbReference type="Pfam" id="PF00307">
    <property type="entry name" value="CH"/>
    <property type="match status" value="1"/>
</dbReference>
<evidence type="ECO:0000313" key="8">
    <source>
        <dbReference type="Ensembl" id="ENSPMGP00000020996.1"/>
    </source>
</evidence>
<evidence type="ECO:0000259" key="6">
    <source>
        <dbReference type="PROSITE" id="PS50021"/>
    </source>
</evidence>
<dbReference type="AlphaFoldDB" id="A0A3B4AXG7"/>
<dbReference type="InterPro" id="IPR001715">
    <property type="entry name" value="CH_dom"/>
</dbReference>
<dbReference type="STRING" id="409849.ENSPMGP00000020996"/>
<name>A0A3B4AXG7_9GOBI</name>
<feature type="domain" description="LIM zinc-binding" evidence="7">
    <location>
        <begin position="169"/>
        <end position="231"/>
    </location>
</feature>
<dbReference type="PANTHER" id="PTHR23167:SF89">
    <property type="entry name" value="MICAL-LIKE PROTEIN 1"/>
    <property type="match status" value="1"/>
</dbReference>
<dbReference type="PROSITE" id="PS50021">
    <property type="entry name" value="CH"/>
    <property type="match status" value="1"/>
</dbReference>
<dbReference type="InterPro" id="IPR036872">
    <property type="entry name" value="CH_dom_sf"/>
</dbReference>
<evidence type="ECO:0000259" key="7">
    <source>
        <dbReference type="PROSITE" id="PS50023"/>
    </source>
</evidence>
<feature type="domain" description="Calponin-homology (CH)" evidence="6">
    <location>
        <begin position="1"/>
        <end position="107"/>
    </location>
</feature>
<evidence type="ECO:0000313" key="9">
    <source>
        <dbReference type="Proteomes" id="UP000261520"/>
    </source>
</evidence>
<keyword evidence="9" id="KW-1185">Reference proteome</keyword>
<feature type="compositionally biased region" description="Polar residues" evidence="5">
    <location>
        <begin position="333"/>
        <end position="351"/>
    </location>
</feature>
<dbReference type="Gene3D" id="2.10.110.10">
    <property type="entry name" value="Cysteine Rich Protein"/>
    <property type="match status" value="1"/>
</dbReference>
<accession>A0A3B4AXG7</accession>
<dbReference type="SMART" id="SM00033">
    <property type="entry name" value="CH"/>
    <property type="match status" value="1"/>
</dbReference>
<evidence type="ECO:0000256" key="3">
    <source>
        <dbReference type="ARBA" id="ARBA00023038"/>
    </source>
</evidence>
<reference evidence="8" key="1">
    <citation type="submission" date="2025-08" db="UniProtKB">
        <authorList>
            <consortium name="Ensembl"/>
        </authorList>
    </citation>
    <scope>IDENTIFICATION</scope>
</reference>
<dbReference type="Proteomes" id="UP000261520">
    <property type="component" value="Unplaced"/>
</dbReference>
<proteinExistence type="predicted"/>
<dbReference type="SMART" id="SM00132">
    <property type="entry name" value="LIM"/>
    <property type="match status" value="1"/>
</dbReference>
<evidence type="ECO:0000256" key="2">
    <source>
        <dbReference type="ARBA" id="ARBA00022833"/>
    </source>
</evidence>
<dbReference type="PROSITE" id="PS00478">
    <property type="entry name" value="LIM_DOMAIN_1"/>
    <property type="match status" value="1"/>
</dbReference>